<dbReference type="Proteomes" id="UP001152798">
    <property type="component" value="Chromosome 5"/>
</dbReference>
<keyword evidence="2" id="KW-1185">Reference proteome</keyword>
<proteinExistence type="predicted"/>
<evidence type="ECO:0000313" key="1">
    <source>
        <dbReference type="EMBL" id="CAH1402979.1"/>
    </source>
</evidence>
<dbReference type="AlphaFoldDB" id="A0A9P0HJN5"/>
<name>A0A9P0HJN5_NEZVI</name>
<reference evidence="1" key="1">
    <citation type="submission" date="2022-01" db="EMBL/GenBank/DDBJ databases">
        <authorList>
            <person name="King R."/>
        </authorList>
    </citation>
    <scope>NUCLEOTIDE SEQUENCE</scope>
</reference>
<protein>
    <submittedName>
        <fullName evidence="1">Uncharacterized protein</fullName>
    </submittedName>
</protein>
<gene>
    <name evidence="1" type="ORF">NEZAVI_LOCUS11666</name>
</gene>
<organism evidence="1 2">
    <name type="scientific">Nezara viridula</name>
    <name type="common">Southern green stink bug</name>
    <name type="synonym">Cimex viridulus</name>
    <dbReference type="NCBI Taxonomy" id="85310"/>
    <lineage>
        <taxon>Eukaryota</taxon>
        <taxon>Metazoa</taxon>
        <taxon>Ecdysozoa</taxon>
        <taxon>Arthropoda</taxon>
        <taxon>Hexapoda</taxon>
        <taxon>Insecta</taxon>
        <taxon>Pterygota</taxon>
        <taxon>Neoptera</taxon>
        <taxon>Paraneoptera</taxon>
        <taxon>Hemiptera</taxon>
        <taxon>Heteroptera</taxon>
        <taxon>Panheteroptera</taxon>
        <taxon>Pentatomomorpha</taxon>
        <taxon>Pentatomoidea</taxon>
        <taxon>Pentatomidae</taxon>
        <taxon>Pentatominae</taxon>
        <taxon>Nezara</taxon>
    </lineage>
</organism>
<evidence type="ECO:0000313" key="2">
    <source>
        <dbReference type="Proteomes" id="UP001152798"/>
    </source>
</evidence>
<dbReference type="Gene3D" id="3.80.10.10">
    <property type="entry name" value="Ribonuclease Inhibitor"/>
    <property type="match status" value="1"/>
</dbReference>
<dbReference type="InterPro" id="IPR032675">
    <property type="entry name" value="LRR_dom_sf"/>
</dbReference>
<dbReference type="EMBL" id="OV725081">
    <property type="protein sequence ID" value="CAH1402979.1"/>
    <property type="molecule type" value="Genomic_DNA"/>
</dbReference>
<sequence>MGVSTILNIPPVMKRYEEMVRIQKKPRQRELFEDTSSYLGAPVRGSLELVGISYHMRPAPDYVPIWELEDILMKELKCSYNYTGLERIESRIGDVRRHGTFLNCHEIVYFPMIYDRYSFPTELAKYLWTFRSTRAKPDAVYLSQFRKCFIAAIHKFKMSHKEIIINNLMLNDSLYCLNWFNHQSKQQIITILTKVMREQNHLNWISAENTFLRLEDGLKLLLAISITSGISLKGLHLWYFFGEGVLPITSREVLSLEDPFIPYKFDFDDKLISYTFFSFVMRGDYCIPRILKPLVLHLALYYLEYLVRLSVEYRYLAGGQGESLLYLGCIRNGTLRELNMLYTNNDDLYFTKRYICHNAWKKAYKLCPCLRINFVAPQVKTFHSVGPVLINYMPLEGFYASTGLKSDDEPVLFHGLVHTLVTNFKKFLKKINLYLCRPMTPVDHVIARLLMDLPFLEEFTYRGPLENISSLHIILKYIENNSLRIKKFHFYLTEDPCNPEPYIKAMSEIHDQYEPVFVEKGISFKLETCQC</sequence>
<accession>A0A9P0HJN5</accession>
<dbReference type="OrthoDB" id="9974792at2759"/>